<feature type="compositionally biased region" description="Polar residues" evidence="2">
    <location>
        <begin position="521"/>
        <end position="536"/>
    </location>
</feature>
<dbReference type="Proteomes" id="UP000694621">
    <property type="component" value="Unplaced"/>
</dbReference>
<dbReference type="SMART" id="SM00164">
    <property type="entry name" value="TBC"/>
    <property type="match status" value="1"/>
</dbReference>
<dbReference type="SUPFAM" id="SSF47923">
    <property type="entry name" value="Ypt/Rab-GAP domain of gyp1p"/>
    <property type="match status" value="2"/>
</dbReference>
<organism evidence="4 5">
    <name type="scientific">Astyanax mexicanus</name>
    <name type="common">Blind cave fish</name>
    <name type="synonym">Astyanax fasciatus mexicanus</name>
    <dbReference type="NCBI Taxonomy" id="7994"/>
    <lineage>
        <taxon>Eukaryota</taxon>
        <taxon>Metazoa</taxon>
        <taxon>Chordata</taxon>
        <taxon>Craniata</taxon>
        <taxon>Vertebrata</taxon>
        <taxon>Euteleostomi</taxon>
        <taxon>Actinopterygii</taxon>
        <taxon>Neopterygii</taxon>
        <taxon>Teleostei</taxon>
        <taxon>Ostariophysi</taxon>
        <taxon>Characiformes</taxon>
        <taxon>Characoidei</taxon>
        <taxon>Acestrorhamphidae</taxon>
        <taxon>Acestrorhamphinae</taxon>
        <taxon>Astyanax</taxon>
    </lineage>
</organism>
<feature type="compositionally biased region" description="Pro residues" evidence="2">
    <location>
        <begin position="581"/>
        <end position="604"/>
    </location>
</feature>
<keyword evidence="1" id="KW-0343">GTPase activation</keyword>
<protein>
    <submittedName>
        <fullName evidence="4">TBC1 domain family member 10A</fullName>
    </submittedName>
</protein>
<feature type="compositionally biased region" description="Low complexity" evidence="2">
    <location>
        <begin position="552"/>
        <end position="571"/>
    </location>
</feature>
<dbReference type="Gene3D" id="1.10.8.270">
    <property type="entry name" value="putative rabgap domain of human tbc1 domain family member 14 like domains"/>
    <property type="match status" value="1"/>
</dbReference>
<dbReference type="PANTHER" id="PTHR47219:SF4">
    <property type="entry name" value="TBC1 DOMAIN FAMILY MEMBER 10A"/>
    <property type="match status" value="1"/>
</dbReference>
<evidence type="ECO:0000313" key="5">
    <source>
        <dbReference type="Proteomes" id="UP000694621"/>
    </source>
</evidence>
<dbReference type="GO" id="GO:0031267">
    <property type="term" value="F:small GTPase binding"/>
    <property type="evidence" value="ECO:0007669"/>
    <property type="project" value="TreeGrafter"/>
</dbReference>
<evidence type="ECO:0000256" key="2">
    <source>
        <dbReference type="SAM" id="MobiDB-lite"/>
    </source>
</evidence>
<evidence type="ECO:0000256" key="1">
    <source>
        <dbReference type="ARBA" id="ARBA00022468"/>
    </source>
</evidence>
<dbReference type="GO" id="GO:0005886">
    <property type="term" value="C:plasma membrane"/>
    <property type="evidence" value="ECO:0007669"/>
    <property type="project" value="UniProtKB-ARBA"/>
</dbReference>
<dbReference type="AlphaFoldDB" id="A0A8B9JEL4"/>
<dbReference type="FunFam" id="1.10.8.270:FF:000007">
    <property type="entry name" value="TBC1 domain family member 10A"/>
    <property type="match status" value="1"/>
</dbReference>
<dbReference type="GO" id="GO:0005096">
    <property type="term" value="F:GTPase activator activity"/>
    <property type="evidence" value="ECO:0007669"/>
    <property type="project" value="UniProtKB-KW"/>
</dbReference>
<dbReference type="Gene3D" id="1.10.10.750">
    <property type="entry name" value="Ypt/Rab-GAP domain of gyp1p, domain 1"/>
    <property type="match status" value="1"/>
</dbReference>
<dbReference type="PROSITE" id="PS50086">
    <property type="entry name" value="TBC_RABGAP"/>
    <property type="match status" value="1"/>
</dbReference>
<feature type="region of interest" description="Disordered" evidence="2">
    <location>
        <begin position="450"/>
        <end position="629"/>
    </location>
</feature>
<evidence type="ECO:0000259" key="3">
    <source>
        <dbReference type="PROSITE" id="PS50086"/>
    </source>
</evidence>
<dbReference type="InterPro" id="IPR035969">
    <property type="entry name" value="Rab-GAP_TBC_sf"/>
</dbReference>
<feature type="region of interest" description="Disordered" evidence="2">
    <location>
        <begin position="656"/>
        <end position="704"/>
    </location>
</feature>
<feature type="compositionally biased region" description="Polar residues" evidence="2">
    <location>
        <begin position="491"/>
        <end position="510"/>
    </location>
</feature>
<evidence type="ECO:0000313" key="4">
    <source>
        <dbReference type="Ensembl" id="ENSAMXP00005020367.1"/>
    </source>
</evidence>
<dbReference type="Ensembl" id="ENSAMXT00005022517.1">
    <property type="protein sequence ID" value="ENSAMXP00005020367.1"/>
    <property type="gene ID" value="ENSAMXG00005010489.1"/>
</dbReference>
<dbReference type="FunFam" id="1.10.472.80:FF:000008">
    <property type="entry name" value="TBC1 domain family member 10A"/>
    <property type="match status" value="1"/>
</dbReference>
<proteinExistence type="predicted"/>
<sequence>MTCAALSLRRRLLLTQSVFRRRFKNAGTGSCLSAILSDKLLVKPMALLDKLENGRMSADTVSLRTVGSHLDEESSLGSDSELNGFTSSRDTDKYGFIGGAQKYSAESADDVPPDVLRQREVKWLDMLSNWDKWISKRFTKVRLRCQKGIPPSLRGRAWLYLSGGKVKKERNDGKFKELDSMEGDPKWIDVIERDLHRQFPFHEMFVSRGGHGQQDLLRVLKAYTLYRPDEGYCQAQAPIAAVLLMHMPAEDAFWGLVQICEKYLPGYYSAGLEAIQLDGEILNALLKRVCPTAYRHLDKHKIEPILYMTEWFMCAFSRTLPWASVLRVWDMFLCDGVKIIFRVGLVLMKCMLGTREKLKSCPGQYETMELLRALDPRYMQEAFLVQQVIELPISARDVERENRVQLKRWKKKHGELSYKAPPRLHGARAIMDAEPHTRQDLRQKPTIIVHYPSAPELNPDFNRSKKRGTFRRNPPLDIQNPYALPADSKPTHPTTVANQHGQHSLPAQPSNQPPPKLPASHETSQPLQQPSFTNQKPPIKEALPPVELPKQSSNSSVNQNSSESALNSSFSQLAITSQPLHLPPPPSFAQIQPPPPKTPPPPAPTVEEPVHGWRPHLQDHPPVQTSAPVSTPVPIAVPIPVPIPVLIPEDLAVHEVASDPPPTTSSVPLLPASVPADEDSSTASENNTLRNSSESVNSSEDTYL</sequence>
<dbReference type="InterPro" id="IPR050302">
    <property type="entry name" value="Rab_GAP_TBC_domain"/>
</dbReference>
<dbReference type="Gene3D" id="1.10.472.80">
    <property type="entry name" value="Ypt/Rab-GAP domain of gyp1p, domain 3"/>
    <property type="match status" value="1"/>
</dbReference>
<reference evidence="4" key="1">
    <citation type="submission" date="2025-08" db="UniProtKB">
        <authorList>
            <consortium name="Ensembl"/>
        </authorList>
    </citation>
    <scope>IDENTIFICATION</scope>
</reference>
<dbReference type="InterPro" id="IPR000195">
    <property type="entry name" value="Rab-GAP-TBC_dom"/>
</dbReference>
<name>A0A8B9JEL4_ASTMX</name>
<feature type="compositionally biased region" description="Polar residues" evidence="2">
    <location>
        <begin position="681"/>
        <end position="704"/>
    </location>
</feature>
<dbReference type="FunFam" id="1.10.10.750:FF:000001">
    <property type="entry name" value="TBC1 domain family member 10A"/>
    <property type="match status" value="1"/>
</dbReference>
<feature type="compositionally biased region" description="Low complexity" evidence="2">
    <location>
        <begin position="664"/>
        <end position="673"/>
    </location>
</feature>
<dbReference type="Pfam" id="PF00566">
    <property type="entry name" value="RabGAP-TBC"/>
    <property type="match status" value="1"/>
</dbReference>
<feature type="domain" description="Rab-GAP TBC" evidence="3">
    <location>
        <begin position="148"/>
        <end position="336"/>
    </location>
</feature>
<accession>A0A8B9JEL4</accession>
<feature type="compositionally biased region" description="Basic and acidic residues" evidence="2">
    <location>
        <begin position="608"/>
        <end position="619"/>
    </location>
</feature>
<dbReference type="PANTHER" id="PTHR47219">
    <property type="entry name" value="RAB GTPASE-ACTIVATING PROTEIN 1-LIKE"/>
    <property type="match status" value="1"/>
</dbReference>